<sequence length="125" mass="14285">MYMLTAILLQMHPTTIGTMHLTERHLYWGMIRERERQRAISIEDSHCRERDNAPSLGAATAVIVAAEIEIEDQCQSLAIRSGRSLDYKVMKLEANETRGKRQPSSNLRQPRRLDAFSNMSKSGKL</sequence>
<comment type="caution">
    <text evidence="2">The sequence shown here is derived from an EMBL/GenBank/DDBJ whole genome shotgun (WGS) entry which is preliminary data.</text>
</comment>
<feature type="region of interest" description="Disordered" evidence="1">
    <location>
        <begin position="93"/>
        <end position="125"/>
    </location>
</feature>
<dbReference type="EMBL" id="JABFUD020000007">
    <property type="protein sequence ID" value="KAI5078170.1"/>
    <property type="molecule type" value="Genomic_DNA"/>
</dbReference>
<protein>
    <submittedName>
        <fullName evidence="2">Uncharacterized protein</fullName>
    </submittedName>
</protein>
<organism evidence="2 3">
    <name type="scientific">Adiantum capillus-veneris</name>
    <name type="common">Maidenhair fern</name>
    <dbReference type="NCBI Taxonomy" id="13818"/>
    <lineage>
        <taxon>Eukaryota</taxon>
        <taxon>Viridiplantae</taxon>
        <taxon>Streptophyta</taxon>
        <taxon>Embryophyta</taxon>
        <taxon>Tracheophyta</taxon>
        <taxon>Polypodiopsida</taxon>
        <taxon>Polypodiidae</taxon>
        <taxon>Polypodiales</taxon>
        <taxon>Pteridineae</taxon>
        <taxon>Pteridaceae</taxon>
        <taxon>Vittarioideae</taxon>
        <taxon>Adiantum</taxon>
    </lineage>
</organism>
<accession>A0A9D4V2B9</accession>
<reference evidence="2" key="1">
    <citation type="submission" date="2021-01" db="EMBL/GenBank/DDBJ databases">
        <title>Adiantum capillus-veneris genome.</title>
        <authorList>
            <person name="Fang Y."/>
            <person name="Liao Q."/>
        </authorList>
    </citation>
    <scope>NUCLEOTIDE SEQUENCE</scope>
    <source>
        <strain evidence="2">H3</strain>
        <tissue evidence="2">Leaf</tissue>
    </source>
</reference>
<name>A0A9D4V2B9_ADICA</name>
<dbReference type="Proteomes" id="UP000886520">
    <property type="component" value="Chromosome 7"/>
</dbReference>
<evidence type="ECO:0000256" key="1">
    <source>
        <dbReference type="SAM" id="MobiDB-lite"/>
    </source>
</evidence>
<gene>
    <name evidence="2" type="ORF">GOP47_0007994</name>
</gene>
<proteinExistence type="predicted"/>
<evidence type="ECO:0000313" key="2">
    <source>
        <dbReference type="EMBL" id="KAI5078170.1"/>
    </source>
</evidence>
<evidence type="ECO:0000313" key="3">
    <source>
        <dbReference type="Proteomes" id="UP000886520"/>
    </source>
</evidence>
<dbReference type="AlphaFoldDB" id="A0A9D4V2B9"/>
<keyword evidence="3" id="KW-1185">Reference proteome</keyword>